<accession>A0ABQ9T8C5</accession>
<dbReference type="Proteomes" id="UP001241169">
    <property type="component" value="Unassembled WGS sequence"/>
</dbReference>
<name>A0ABQ9T8C5_9PEZI</name>
<keyword evidence="2" id="KW-1185">Reference proteome</keyword>
<organism evidence="1 2">
    <name type="scientific">Colletotrichum paranaense</name>
    <dbReference type="NCBI Taxonomy" id="1914294"/>
    <lineage>
        <taxon>Eukaryota</taxon>
        <taxon>Fungi</taxon>
        <taxon>Dikarya</taxon>
        <taxon>Ascomycota</taxon>
        <taxon>Pezizomycotina</taxon>
        <taxon>Sordariomycetes</taxon>
        <taxon>Hypocreomycetidae</taxon>
        <taxon>Glomerellales</taxon>
        <taxon>Glomerellaceae</taxon>
        <taxon>Colletotrichum</taxon>
        <taxon>Colletotrichum acutatum species complex</taxon>
    </lineage>
</organism>
<gene>
    <name evidence="1" type="ORF">CPAR01_01761</name>
</gene>
<comment type="caution">
    <text evidence="1">The sequence shown here is derived from an EMBL/GenBank/DDBJ whole genome shotgun (WGS) entry which is preliminary data.</text>
</comment>
<protein>
    <submittedName>
        <fullName evidence="1">Uncharacterized protein</fullName>
    </submittedName>
</protein>
<reference evidence="1 2" key="1">
    <citation type="submission" date="2016-10" db="EMBL/GenBank/DDBJ databases">
        <title>The genome sequence of Colletotrichum fioriniae PJ7.</title>
        <authorList>
            <person name="Baroncelli R."/>
        </authorList>
    </citation>
    <scope>NUCLEOTIDE SEQUENCE [LARGE SCALE GENOMIC DNA]</scope>
    <source>
        <strain evidence="1 2">IMI 384185</strain>
    </source>
</reference>
<evidence type="ECO:0000313" key="2">
    <source>
        <dbReference type="Proteomes" id="UP001241169"/>
    </source>
</evidence>
<sequence length="23" mass="2732">MGWHWWIVGAISRRWTVEGETSS</sequence>
<evidence type="ECO:0000313" key="1">
    <source>
        <dbReference type="EMBL" id="KAK1547794.1"/>
    </source>
</evidence>
<dbReference type="EMBL" id="MOPA01000001">
    <property type="protein sequence ID" value="KAK1547794.1"/>
    <property type="molecule type" value="Genomic_DNA"/>
</dbReference>
<proteinExistence type="predicted"/>